<dbReference type="InterPro" id="IPR006597">
    <property type="entry name" value="Sel1-like"/>
</dbReference>
<evidence type="ECO:0000256" key="1">
    <source>
        <dbReference type="PROSITE-ProRule" id="PRU00339"/>
    </source>
</evidence>
<feature type="repeat" description="TPR" evidence="1">
    <location>
        <begin position="1223"/>
        <end position="1256"/>
    </location>
</feature>
<dbReference type="Proteomes" id="UP000000254">
    <property type="component" value="Chromosome"/>
</dbReference>
<dbReference type="EMBL" id="CP000575">
    <property type="protein sequence ID" value="ABN70658.1"/>
    <property type="molecule type" value="Genomic_DNA"/>
</dbReference>
<dbReference type="OrthoDB" id="115601at2157"/>
<dbReference type="STRING" id="399550.Smar_1574"/>
<dbReference type="PROSITE" id="PS50005">
    <property type="entry name" value="TPR"/>
    <property type="match status" value="2"/>
</dbReference>
<reference evidence="3" key="1">
    <citation type="journal article" date="2009" name="BMC Genomics">
        <title>The complete genome sequence of Staphylothermus marinus reveals differences in sulfur metabolism among heterotrophic Crenarchaeota.</title>
        <authorList>
            <person name="Anderson I.J."/>
            <person name="Dharmarajan L."/>
            <person name="Rodriguez J."/>
            <person name="Hooper S."/>
            <person name="Porat I."/>
            <person name="Ulrich L.E."/>
            <person name="Elkins J.G."/>
            <person name="Mavromatis K."/>
            <person name="Sun H."/>
            <person name="Land M."/>
            <person name="Lapidus A."/>
            <person name="Lucas S."/>
            <person name="Barry K."/>
            <person name="Huber H."/>
            <person name="Zhulin I.B."/>
            <person name="Whitman W.B."/>
            <person name="Mukhopadhyay B."/>
            <person name="Woese C."/>
            <person name="Bristow J."/>
            <person name="Kyrpides N."/>
        </authorList>
    </citation>
    <scope>NUCLEOTIDE SEQUENCE [LARGE SCALE GENOMIC DNA]</scope>
    <source>
        <strain evidence="3">ATCC 43588 / DSM 3639 / JCM 9404 / F1</strain>
    </source>
</reference>
<dbReference type="GeneID" id="4907524"/>
<dbReference type="Gene3D" id="1.25.40.10">
    <property type="entry name" value="Tetratricopeptide repeat domain"/>
    <property type="match status" value="1"/>
</dbReference>
<protein>
    <submittedName>
        <fullName evidence="2">Tetratricopeptide TPR_2 repeat protein</fullName>
    </submittedName>
</protein>
<reference evidence="2 3" key="2">
    <citation type="journal article" date="2009" name="Stand. Genomic Sci.">
        <title>Complete genome sequence of Staphylothermus marinus Stetter and Fiala 1986 type strain F1.</title>
        <authorList>
            <person name="Anderson I.J."/>
            <person name="Sun H."/>
            <person name="Lapidus A."/>
            <person name="Copeland A."/>
            <person name="Glavina Del Rio T."/>
            <person name="Tice H."/>
            <person name="Dalin E."/>
            <person name="Lucas S."/>
            <person name="Barry K."/>
            <person name="Land M."/>
            <person name="Richardson P."/>
            <person name="Huber H."/>
            <person name="Kyrpides N.C."/>
        </authorList>
    </citation>
    <scope>NUCLEOTIDE SEQUENCE [LARGE SCALE GENOMIC DNA]</scope>
    <source>
        <strain evidence="3">ATCC 43588 / DSM 3639 / JCM 9404 / F1</strain>
    </source>
</reference>
<feature type="repeat" description="TPR" evidence="1">
    <location>
        <begin position="1181"/>
        <end position="1214"/>
    </location>
</feature>
<organism evidence="2 3">
    <name type="scientific">Staphylothermus marinus (strain ATCC 43588 / DSM 3639 / JCM 9404 / F1)</name>
    <dbReference type="NCBI Taxonomy" id="399550"/>
    <lineage>
        <taxon>Archaea</taxon>
        <taxon>Thermoproteota</taxon>
        <taxon>Thermoprotei</taxon>
        <taxon>Desulfurococcales</taxon>
        <taxon>Desulfurococcaceae</taxon>
        <taxon>Staphylothermus</taxon>
    </lineage>
</organism>
<keyword evidence="1" id="KW-0802">TPR repeat</keyword>
<dbReference type="RefSeq" id="WP_011839852.1">
    <property type="nucleotide sequence ID" value="NC_009033.1"/>
</dbReference>
<keyword evidence="3" id="KW-1185">Reference proteome</keyword>
<evidence type="ECO:0000313" key="2">
    <source>
        <dbReference type="EMBL" id="ABN70658.1"/>
    </source>
</evidence>
<sequence length="1324" mass="156071">MREKLLLEHIRNLKEKILIYPHVLALINLAHDLLVEGLEKTLTKYRDILGTNIDYLRKCEYIIDKEISKKNINTIISKLDLCIIDPDLRLKLLNNFLNKYGFEQLCSDLSLNDELCSKTKKQVDILRREYDLLKYLFYKPINNYLELAIYLNTPLNELIITRGLIKRSKWLADIVTKNNNLIIMGPSFTGKTTHLFMASYILMKKHNLQLATSLSPQNVPRTNIYVGDDLSLEELRLLQGKRYMVSINSGEVDLMDKILSGEKIVLGNEDIGKPIRFKNKTVVLALTNQLYPPSEIQKISSEKLLERTDNLKILHIRQYVAKNKLKEEYDNITDLLKRLITRYYYIRKYAPLIGFIITSHGINMVSTKNMIITITRYRNAYGDPSLLLGNINREIYTIPHKTWIKSLIELYEDENISEIIEEIKSFLEDIYSLRKTITYKIENPLEALVLANNYPELLLETIIRGSKKAIHVSPIHFLEYSQNSDILELKKNMRFGKDLSDIVYCLILFMLKNKIKTDYLDIIRKYKVSKKQSKKLFTVINSGENDLEELVKQYYAEKNMLIKKILIDQIINKIALSKQILPLLNHLYKINSYKLKQKLFYLTGEYNKLRKLLEKKKLFNKRVIMRLDYLSGKIDRIISSTDPLSEYYKANIFLRIGDLDRALLSINRSYIGAYNRLINGELNYAYTYILSLYKLAVTNLLEKKIDEAQAIINKFLEDVDSYGHIIETKHLEPILLTVMSLKEMLDKHTCNYKHLECLKASILLDSPRIFRRHLTEIISNFNKLDLHEILEIGRIIRNGLVKKWISSDLVEAYLNNIEKYITIPRFRYVYLSIIPLYIVRKKRINKKYLELDNQYNELLENYGIWAKKIYLDYLYAKGIYYVKILRNPEKATYYFKKALELLNTFKNISRKVYVRKRNLLELWINISEIQDNNYSTCHKSLKTMLTRKLSPTTEVMAKYWFIKCLIGNQLYRTALEKTSEIVLTIRDPINRFKFMTLLFIISYRINRLLAEKRIGELINYLYEQLRNKKITRSMAIQSISRLIIMQWKHAGSYGIDKIVNVLIDLLRSADLDSIKPNIQYLKRIVVILSELNKLDYIYKILSRIIETINDPNLILLHIDSLLMSGRYGEAERELGKISNIISKDIRRAYEAQILYYKGKTGKALRKANKIIDKINRLDLKAKLLYIIGKAWESKGKLDKAYKAYTALLEINETNKHIPLTIIGDTYYRLATYYQVKRDYNKALKYYELALKTYDKIVFENQRFEQIIRITDILQNILLVFSGIENPFFYAEARELVCEYINRRYEKINRKGLTNMFTYILNSCK</sequence>
<dbReference type="eggNOG" id="arCOG03032">
    <property type="taxonomic scope" value="Archaea"/>
</dbReference>
<dbReference type="SMART" id="SM00028">
    <property type="entry name" value="TPR"/>
    <property type="match status" value="3"/>
</dbReference>
<dbReference type="SMART" id="SM00671">
    <property type="entry name" value="SEL1"/>
    <property type="match status" value="2"/>
</dbReference>
<dbReference type="KEGG" id="smr:Smar_1574"/>
<name>A3DPU8_STAMF</name>
<proteinExistence type="predicted"/>
<gene>
    <name evidence="2" type="ordered locus">Smar_1574</name>
</gene>
<accession>A3DPU8</accession>
<dbReference type="SUPFAM" id="SSF48452">
    <property type="entry name" value="TPR-like"/>
    <property type="match status" value="2"/>
</dbReference>
<dbReference type="InterPro" id="IPR019734">
    <property type="entry name" value="TPR_rpt"/>
</dbReference>
<evidence type="ECO:0000313" key="3">
    <source>
        <dbReference type="Proteomes" id="UP000000254"/>
    </source>
</evidence>
<dbReference type="InterPro" id="IPR011990">
    <property type="entry name" value="TPR-like_helical_dom_sf"/>
</dbReference>
<dbReference type="HOGENOM" id="CLU_259650_0_0_2"/>